<feature type="non-terminal residue" evidence="11">
    <location>
        <position position="100"/>
    </location>
</feature>
<protein>
    <recommendedName>
        <fullName evidence="12">Excinuclease ABC subunit A</fullName>
    </recommendedName>
</protein>
<dbReference type="GO" id="GO:0005524">
    <property type="term" value="F:ATP binding"/>
    <property type="evidence" value="ECO:0007669"/>
    <property type="project" value="UniProtKB-KW"/>
</dbReference>
<keyword evidence="4" id="KW-0547">Nucleotide-binding</keyword>
<dbReference type="GO" id="GO:0003677">
    <property type="term" value="F:DNA binding"/>
    <property type="evidence" value="ECO:0007669"/>
    <property type="project" value="UniProtKB-KW"/>
</dbReference>
<dbReference type="PANTHER" id="PTHR43152:SF3">
    <property type="entry name" value="UVRABC SYSTEM PROTEIN A"/>
    <property type="match status" value="1"/>
</dbReference>
<evidence type="ECO:0000256" key="6">
    <source>
        <dbReference type="ARBA" id="ARBA00022769"/>
    </source>
</evidence>
<evidence type="ECO:0000256" key="3">
    <source>
        <dbReference type="ARBA" id="ARBA00022737"/>
    </source>
</evidence>
<keyword evidence="10" id="KW-0234">DNA repair</keyword>
<evidence type="ECO:0000256" key="8">
    <source>
        <dbReference type="ARBA" id="ARBA00022881"/>
    </source>
</evidence>
<dbReference type="Gene3D" id="3.40.50.300">
    <property type="entry name" value="P-loop containing nucleotide triphosphate hydrolases"/>
    <property type="match status" value="2"/>
</dbReference>
<dbReference type="GO" id="GO:0006281">
    <property type="term" value="P:DNA repair"/>
    <property type="evidence" value="ECO:0007669"/>
    <property type="project" value="UniProtKB-KW"/>
</dbReference>
<evidence type="ECO:0000256" key="5">
    <source>
        <dbReference type="ARBA" id="ARBA00022763"/>
    </source>
</evidence>
<keyword evidence="9" id="KW-0238">DNA-binding</keyword>
<sequence length="100" mass="10633">MIVVEHDEEAILSADHVVDMGPGAGVHGGEVVAQGTPQEIMASPDSLTGQYLTGFKQIPLPKERRQAKKGKRLSVVGARARKLKDVTVDIPLGLFTCITG</sequence>
<evidence type="ECO:0000256" key="9">
    <source>
        <dbReference type="ARBA" id="ARBA00023125"/>
    </source>
</evidence>
<evidence type="ECO:0000256" key="7">
    <source>
        <dbReference type="ARBA" id="ARBA00022840"/>
    </source>
</evidence>
<keyword evidence="2" id="KW-0963">Cytoplasm</keyword>
<keyword evidence="5" id="KW-0227">DNA damage</keyword>
<keyword evidence="3" id="KW-0677">Repeat</keyword>
<dbReference type="GO" id="GO:0004518">
    <property type="term" value="F:nuclease activity"/>
    <property type="evidence" value="ECO:0007669"/>
    <property type="project" value="UniProtKB-KW"/>
</dbReference>
<keyword evidence="7" id="KW-0067">ATP-binding</keyword>
<evidence type="ECO:0000256" key="1">
    <source>
        <dbReference type="ARBA" id="ARBA00004496"/>
    </source>
</evidence>
<proteinExistence type="predicted"/>
<dbReference type="InterPro" id="IPR027417">
    <property type="entry name" value="P-loop_NTPase"/>
</dbReference>
<dbReference type="AlphaFoldDB" id="A0A0F9ESM5"/>
<keyword evidence="6" id="KW-0228">DNA excision</keyword>
<evidence type="ECO:0000256" key="2">
    <source>
        <dbReference type="ARBA" id="ARBA00022490"/>
    </source>
</evidence>
<gene>
    <name evidence="11" type="ORF">LCGC14_2116690</name>
</gene>
<dbReference type="SUPFAM" id="SSF52540">
    <property type="entry name" value="P-loop containing nucleoside triphosphate hydrolases"/>
    <property type="match status" value="1"/>
</dbReference>
<dbReference type="EMBL" id="LAZR01026269">
    <property type="protein sequence ID" value="KKL69266.1"/>
    <property type="molecule type" value="Genomic_DNA"/>
</dbReference>
<organism evidence="11">
    <name type="scientific">marine sediment metagenome</name>
    <dbReference type="NCBI Taxonomy" id="412755"/>
    <lineage>
        <taxon>unclassified sequences</taxon>
        <taxon>metagenomes</taxon>
        <taxon>ecological metagenomes</taxon>
    </lineage>
</organism>
<dbReference type="PANTHER" id="PTHR43152">
    <property type="entry name" value="UVRABC SYSTEM PROTEIN A"/>
    <property type="match status" value="1"/>
</dbReference>
<keyword evidence="8" id="KW-0267">Excision nuclease</keyword>
<evidence type="ECO:0008006" key="12">
    <source>
        <dbReference type="Google" id="ProtNLM"/>
    </source>
</evidence>
<evidence type="ECO:0000256" key="10">
    <source>
        <dbReference type="ARBA" id="ARBA00023204"/>
    </source>
</evidence>
<evidence type="ECO:0000313" key="11">
    <source>
        <dbReference type="EMBL" id="KKL69266.1"/>
    </source>
</evidence>
<comment type="caution">
    <text evidence="11">The sequence shown here is derived from an EMBL/GenBank/DDBJ whole genome shotgun (WGS) entry which is preliminary data.</text>
</comment>
<accession>A0A0F9ESM5</accession>
<dbReference type="GO" id="GO:0005737">
    <property type="term" value="C:cytoplasm"/>
    <property type="evidence" value="ECO:0007669"/>
    <property type="project" value="UniProtKB-SubCell"/>
</dbReference>
<evidence type="ECO:0000256" key="4">
    <source>
        <dbReference type="ARBA" id="ARBA00022741"/>
    </source>
</evidence>
<reference evidence="11" key="1">
    <citation type="journal article" date="2015" name="Nature">
        <title>Complex archaea that bridge the gap between prokaryotes and eukaryotes.</title>
        <authorList>
            <person name="Spang A."/>
            <person name="Saw J.H."/>
            <person name="Jorgensen S.L."/>
            <person name="Zaremba-Niedzwiedzka K."/>
            <person name="Martijn J."/>
            <person name="Lind A.E."/>
            <person name="van Eijk R."/>
            <person name="Schleper C."/>
            <person name="Guy L."/>
            <person name="Ettema T.J."/>
        </authorList>
    </citation>
    <scope>NUCLEOTIDE SEQUENCE</scope>
</reference>
<comment type="subcellular location">
    <subcellularLocation>
        <location evidence="1">Cytoplasm</location>
    </subcellularLocation>
</comment>
<name>A0A0F9ESM5_9ZZZZ</name>